<evidence type="ECO:0008006" key="3">
    <source>
        <dbReference type="Google" id="ProtNLM"/>
    </source>
</evidence>
<evidence type="ECO:0000313" key="1">
    <source>
        <dbReference type="EMBL" id="APT74885.1"/>
    </source>
</evidence>
<reference evidence="1 2" key="1">
    <citation type="submission" date="2014-02" db="EMBL/GenBank/DDBJ databases">
        <title>Diversity of Thermotogales isolates from hydrothermal vents.</title>
        <authorList>
            <person name="Haverkamp T.H.A."/>
            <person name="Lossouarn J."/>
            <person name="Geslin C."/>
            <person name="Nesbo C.L."/>
        </authorList>
    </citation>
    <scope>NUCLEOTIDE SEQUENCE [LARGE SCALE GENOMIC DNA]</scope>
    <source>
        <strain evidence="1 2">431</strain>
    </source>
</reference>
<keyword evidence="2" id="KW-1185">Reference proteome</keyword>
<organism evidence="1 2">
    <name type="scientific">Thermosipho melanesiensis</name>
    <dbReference type="NCBI Taxonomy" id="46541"/>
    <lineage>
        <taxon>Bacteria</taxon>
        <taxon>Thermotogati</taxon>
        <taxon>Thermotogota</taxon>
        <taxon>Thermotogae</taxon>
        <taxon>Thermotogales</taxon>
        <taxon>Fervidobacteriaceae</taxon>
        <taxon>Thermosipho</taxon>
    </lineage>
</organism>
<dbReference type="RefSeq" id="WP_041426028.1">
    <property type="nucleotide sequence ID" value="NZ_CP007389.1"/>
</dbReference>
<proteinExistence type="predicted"/>
<dbReference type="Gene3D" id="3.20.20.140">
    <property type="entry name" value="Metal-dependent hydrolases"/>
    <property type="match status" value="1"/>
</dbReference>
<dbReference type="InterPro" id="IPR016195">
    <property type="entry name" value="Pol/histidinol_Pase-like"/>
</dbReference>
<accession>A0ABM6GH02</accession>
<protein>
    <recommendedName>
        <fullName evidence="3">PHP C-terminal domain protein</fullName>
    </recommendedName>
</protein>
<evidence type="ECO:0000313" key="2">
    <source>
        <dbReference type="Proteomes" id="UP000185490"/>
    </source>
</evidence>
<sequence>MKKINFERGSEWRKWDLHVHTPFSYLNNQFGNDFDQYVKGLFKRAIQKEIAAIGITDYFSIEGYKKLKEYLDDEKD</sequence>
<name>A0ABM6GH02_9BACT</name>
<dbReference type="SUPFAM" id="SSF89550">
    <property type="entry name" value="PHP domain-like"/>
    <property type="match status" value="1"/>
</dbReference>
<dbReference type="EMBL" id="CP007389">
    <property type="protein sequence ID" value="APT74885.1"/>
    <property type="molecule type" value="Genomic_DNA"/>
</dbReference>
<dbReference type="Proteomes" id="UP000185490">
    <property type="component" value="Chromosome"/>
</dbReference>
<gene>
    <name evidence="1" type="ORF">BW47_05925</name>
</gene>